<dbReference type="GO" id="GO:0046716">
    <property type="term" value="P:muscle cell cellular homeostasis"/>
    <property type="evidence" value="ECO:0007669"/>
    <property type="project" value="UniProtKB-ARBA"/>
</dbReference>
<organism evidence="7 8">
    <name type="scientific">Blomia tropicalis</name>
    <name type="common">Mite</name>
    <dbReference type="NCBI Taxonomy" id="40697"/>
    <lineage>
        <taxon>Eukaryota</taxon>
        <taxon>Metazoa</taxon>
        <taxon>Ecdysozoa</taxon>
        <taxon>Arthropoda</taxon>
        <taxon>Chelicerata</taxon>
        <taxon>Arachnida</taxon>
        <taxon>Acari</taxon>
        <taxon>Acariformes</taxon>
        <taxon>Sarcoptiformes</taxon>
        <taxon>Astigmata</taxon>
        <taxon>Glycyphagoidea</taxon>
        <taxon>Echimyopodidae</taxon>
        <taxon>Blomia</taxon>
    </lineage>
</organism>
<dbReference type="Gene3D" id="1.10.238.10">
    <property type="entry name" value="EF-hand"/>
    <property type="match status" value="1"/>
</dbReference>
<dbReference type="InterPro" id="IPR043145">
    <property type="entry name" value="Znf_ZZ_sf"/>
</dbReference>
<keyword evidence="2 4" id="KW-0863">Zinc-finger</keyword>
<dbReference type="OMA" id="MFLDIMA"/>
<feature type="coiled-coil region" evidence="5">
    <location>
        <begin position="466"/>
        <end position="500"/>
    </location>
</feature>
<accession>A0A9Q0M2N9</accession>
<dbReference type="GO" id="GO:0045202">
    <property type="term" value="C:synapse"/>
    <property type="evidence" value="ECO:0007669"/>
    <property type="project" value="TreeGrafter"/>
</dbReference>
<keyword evidence="3" id="KW-0862">Zinc</keyword>
<dbReference type="SUPFAM" id="SSF47473">
    <property type="entry name" value="EF-hand"/>
    <property type="match status" value="2"/>
</dbReference>
<evidence type="ECO:0000256" key="2">
    <source>
        <dbReference type="ARBA" id="ARBA00022771"/>
    </source>
</evidence>
<dbReference type="InterPro" id="IPR000433">
    <property type="entry name" value="Znf_ZZ"/>
</dbReference>
<feature type="domain" description="ZZ-type" evidence="6">
    <location>
        <begin position="239"/>
        <end position="296"/>
    </location>
</feature>
<dbReference type="InterPro" id="IPR050774">
    <property type="entry name" value="KCMF1/Dystrophin"/>
</dbReference>
<keyword evidence="5" id="KW-0175">Coiled coil</keyword>
<keyword evidence="8" id="KW-1185">Reference proteome</keyword>
<keyword evidence="1" id="KW-0479">Metal-binding</keyword>
<gene>
    <name evidence="7" type="ORF">RDWZM_009197</name>
</gene>
<dbReference type="SMART" id="SM00291">
    <property type="entry name" value="ZnF_ZZ"/>
    <property type="match status" value="1"/>
</dbReference>
<feature type="coiled-coil region" evidence="5">
    <location>
        <begin position="408"/>
        <end position="435"/>
    </location>
</feature>
<dbReference type="Pfam" id="PF09069">
    <property type="entry name" value="EF-hand_3"/>
    <property type="match status" value="1"/>
</dbReference>
<name>A0A9Q0M2N9_BLOTA</name>
<sequence length="561" mass="65515">MLQSSAESESTLKTELSFKETVEAKFNAIRFPHYRIASKLRYLQKISNFHMIDLFNTLESFREFGLNGAPNLNSMLANSQIYSIVNSLFTQLSQRILNGDKLNVEYSSDLIYNWLINTYDLNQSGSTNIFALKVALTLLCSDSYSNKLRYLFTLLSNDGSSLVEEYFNLYLKHILSIARYFEDISIFFYDEDLHSSVFDFSSPISLQNFLDVLTCFENQADFTSWMIVYHRLAEAEKVVHQINCNACGQNNFHGFRYKCKKCNNYSLCQQCFWTGKSSGNHDPDKHPCKEYLMEKPKNQLRNSIRKSFRNSFRRVKSPPVSKQNDEADKLTRKHLNLRDIISSPQLRRRELMVNYEYRFQDHVIDKDSLSNLVVNDEHDLIAHYLYLLDNKSEKQSTSAFTTDDNKSVQTYEKTIEQLENRNRELMQRISKLKEVKGESFQNNARTESPQSIESSQTEKSVFFEELVALRHKKDDLENHLNSLQDRRKVLMVQIDNLMNEFKHLKPTEDTLNLTTNVPNKDITTDNLIQRLGSNSINTVPQYYDPVVDDRELVGVQRNYAF</sequence>
<dbReference type="InterPro" id="IPR015154">
    <property type="entry name" value="EF-hand_dom_typ2"/>
</dbReference>
<dbReference type="EMBL" id="JAPWDV010000003">
    <property type="protein sequence ID" value="KAJ6218040.1"/>
    <property type="molecule type" value="Genomic_DNA"/>
</dbReference>
<dbReference type="Pfam" id="PF00569">
    <property type="entry name" value="ZZ"/>
    <property type="match status" value="1"/>
</dbReference>
<dbReference type="Proteomes" id="UP001142055">
    <property type="component" value="Chromosome 3"/>
</dbReference>
<dbReference type="GO" id="GO:0050804">
    <property type="term" value="P:modulation of chemical synaptic transmission"/>
    <property type="evidence" value="ECO:0007669"/>
    <property type="project" value="UniProtKB-ARBA"/>
</dbReference>
<evidence type="ECO:0000256" key="3">
    <source>
        <dbReference type="ARBA" id="ARBA00022833"/>
    </source>
</evidence>
<dbReference type="GO" id="GO:0099536">
    <property type="term" value="P:synaptic signaling"/>
    <property type="evidence" value="ECO:0007669"/>
    <property type="project" value="TreeGrafter"/>
</dbReference>
<dbReference type="GO" id="GO:0008270">
    <property type="term" value="F:zinc ion binding"/>
    <property type="evidence" value="ECO:0007669"/>
    <property type="project" value="UniProtKB-KW"/>
</dbReference>
<evidence type="ECO:0000313" key="8">
    <source>
        <dbReference type="Proteomes" id="UP001142055"/>
    </source>
</evidence>
<protein>
    <recommendedName>
        <fullName evidence="6">ZZ-type domain-containing protein</fullName>
    </recommendedName>
</protein>
<dbReference type="AlphaFoldDB" id="A0A9Q0M2N9"/>
<evidence type="ECO:0000256" key="5">
    <source>
        <dbReference type="SAM" id="Coils"/>
    </source>
</evidence>
<proteinExistence type="predicted"/>
<dbReference type="GO" id="GO:0016010">
    <property type="term" value="C:dystrophin-associated glycoprotein complex"/>
    <property type="evidence" value="ECO:0007669"/>
    <property type="project" value="UniProtKB-ARBA"/>
</dbReference>
<evidence type="ECO:0000256" key="1">
    <source>
        <dbReference type="ARBA" id="ARBA00022723"/>
    </source>
</evidence>
<dbReference type="Gene3D" id="3.30.60.90">
    <property type="match status" value="1"/>
</dbReference>
<dbReference type="PROSITE" id="PS50135">
    <property type="entry name" value="ZF_ZZ_2"/>
    <property type="match status" value="1"/>
</dbReference>
<dbReference type="PANTHER" id="PTHR12268">
    <property type="entry name" value="E3 UBIQUITIN-PROTEIN LIGASE KCMF1"/>
    <property type="match status" value="1"/>
</dbReference>
<dbReference type="Pfam" id="PF09068">
    <property type="entry name" value="EF-hand_2"/>
    <property type="match status" value="1"/>
</dbReference>
<dbReference type="SUPFAM" id="SSF57850">
    <property type="entry name" value="RING/U-box"/>
    <property type="match status" value="1"/>
</dbReference>
<evidence type="ECO:0000313" key="7">
    <source>
        <dbReference type="EMBL" id="KAJ6218040.1"/>
    </source>
</evidence>
<dbReference type="PROSITE" id="PS01357">
    <property type="entry name" value="ZF_ZZ_1"/>
    <property type="match status" value="1"/>
</dbReference>
<dbReference type="PANTHER" id="PTHR12268:SF27">
    <property type="entry name" value="DYSTROBREVIN, ISOFORM F"/>
    <property type="match status" value="1"/>
</dbReference>
<dbReference type="InterPro" id="IPR011992">
    <property type="entry name" value="EF-hand-dom_pair"/>
</dbReference>
<evidence type="ECO:0000256" key="4">
    <source>
        <dbReference type="PROSITE-ProRule" id="PRU00228"/>
    </source>
</evidence>
<comment type="caution">
    <text evidence="7">The sequence shown here is derived from an EMBL/GenBank/DDBJ whole genome shotgun (WGS) entry which is preliminary data.</text>
</comment>
<dbReference type="InterPro" id="IPR015153">
    <property type="entry name" value="EF-hand_dom_typ1"/>
</dbReference>
<evidence type="ECO:0000259" key="6">
    <source>
        <dbReference type="PROSITE" id="PS50135"/>
    </source>
</evidence>
<reference evidence="7" key="1">
    <citation type="submission" date="2022-12" db="EMBL/GenBank/DDBJ databases">
        <title>Genome assemblies of Blomia tropicalis.</title>
        <authorList>
            <person name="Cui Y."/>
        </authorList>
    </citation>
    <scope>NUCLEOTIDE SEQUENCE</scope>
    <source>
        <tissue evidence="7">Adult mites</tissue>
    </source>
</reference>